<evidence type="ECO:0000313" key="3">
    <source>
        <dbReference type="Proteomes" id="UP000010478"/>
    </source>
</evidence>
<evidence type="ECO:0000259" key="1">
    <source>
        <dbReference type="Pfam" id="PF12680"/>
    </source>
</evidence>
<dbReference type="STRING" id="179408.Osc7112_4045"/>
<evidence type="ECO:0000313" key="2">
    <source>
        <dbReference type="EMBL" id="AFZ08377.1"/>
    </source>
</evidence>
<reference evidence="2 3" key="1">
    <citation type="submission" date="2012-05" db="EMBL/GenBank/DDBJ databases">
        <title>Finished chromosome of genome of Oscillatoria sp. PCC 7112.</title>
        <authorList>
            <consortium name="US DOE Joint Genome Institute"/>
            <person name="Gugger M."/>
            <person name="Coursin T."/>
            <person name="Rippka R."/>
            <person name="Tandeau De Marsac N."/>
            <person name="Huntemann M."/>
            <person name="Wei C.-L."/>
            <person name="Han J."/>
            <person name="Detter J.C."/>
            <person name="Han C."/>
            <person name="Tapia R."/>
            <person name="Davenport K."/>
            <person name="Daligault H."/>
            <person name="Erkkila T."/>
            <person name="Gu W."/>
            <person name="Munk A.C.C."/>
            <person name="Teshima H."/>
            <person name="Xu Y."/>
            <person name="Chain P."/>
            <person name="Chen A."/>
            <person name="Krypides N."/>
            <person name="Mavromatis K."/>
            <person name="Markowitz V."/>
            <person name="Szeto E."/>
            <person name="Ivanova N."/>
            <person name="Mikhailova N."/>
            <person name="Ovchinnikova G."/>
            <person name="Pagani I."/>
            <person name="Pati A."/>
            <person name="Goodwin L."/>
            <person name="Peters L."/>
            <person name="Pitluck S."/>
            <person name="Woyke T."/>
            <person name="Kerfeld C."/>
        </authorList>
    </citation>
    <scope>NUCLEOTIDE SEQUENCE [LARGE SCALE GENOMIC DNA]</scope>
    <source>
        <strain evidence="2 3">PCC 7112</strain>
    </source>
</reference>
<dbReference type="KEGG" id="oni:Osc7112_4045"/>
<dbReference type="InterPro" id="IPR032710">
    <property type="entry name" value="NTF2-like_dom_sf"/>
</dbReference>
<dbReference type="Pfam" id="PF12680">
    <property type="entry name" value="SnoaL_2"/>
    <property type="match status" value="1"/>
</dbReference>
<dbReference type="SUPFAM" id="SSF54427">
    <property type="entry name" value="NTF2-like"/>
    <property type="match status" value="1"/>
</dbReference>
<proteinExistence type="predicted"/>
<gene>
    <name evidence="2" type="ORF">Osc7112_4045</name>
</gene>
<dbReference type="PATRIC" id="fig|179408.3.peg.4979"/>
<dbReference type="AlphaFoldDB" id="K9VLK3"/>
<sequence>MPSASQYFSSRRDEKADPIRGLRQRAIVFGFNCGQSIAQMLLCLTVVSAGVLHQGAAKAIGAIAATPQTIAQTPANAPAPLTKVLTEIDAAANRRDVKAVMAFYSPNFTHSDGLNSQSMAKALTQLWDRYPSLNYRTEIKSWKTEGSAIVAETVTTIAGTQKKDGRELNLKATIRSQQRFEGEKIVKQEILAEQTQLSSGQNPPTIQVNFPEQVKVGQEYHFDAIVREPIGDDILIGTVLEEPITEKTFFNPSEVELELLNSGGIFKVGKAPATPENRWVSAVLMRQGGIATVSVRLRVVK</sequence>
<organism evidence="2 3">
    <name type="scientific">Phormidium nigroviride PCC 7112</name>
    <dbReference type="NCBI Taxonomy" id="179408"/>
    <lineage>
        <taxon>Bacteria</taxon>
        <taxon>Bacillati</taxon>
        <taxon>Cyanobacteriota</taxon>
        <taxon>Cyanophyceae</taxon>
        <taxon>Oscillatoriophycideae</taxon>
        <taxon>Oscillatoriales</taxon>
        <taxon>Oscillatoriaceae</taxon>
        <taxon>Phormidium</taxon>
    </lineage>
</organism>
<dbReference type="EMBL" id="CP003614">
    <property type="protein sequence ID" value="AFZ08377.1"/>
    <property type="molecule type" value="Genomic_DNA"/>
</dbReference>
<protein>
    <recommendedName>
        <fullName evidence="1">SnoaL-like domain-containing protein</fullName>
    </recommendedName>
</protein>
<dbReference type="Gene3D" id="3.10.450.50">
    <property type="match status" value="1"/>
</dbReference>
<dbReference type="Proteomes" id="UP000010478">
    <property type="component" value="Chromosome"/>
</dbReference>
<keyword evidence="3" id="KW-1185">Reference proteome</keyword>
<dbReference type="InterPro" id="IPR037401">
    <property type="entry name" value="SnoaL-like"/>
</dbReference>
<accession>K9VLK3</accession>
<dbReference type="HOGENOM" id="CLU_074052_0_0_3"/>
<feature type="domain" description="SnoaL-like" evidence="1">
    <location>
        <begin position="90"/>
        <end position="187"/>
    </location>
</feature>
<name>K9VLK3_9CYAN</name>
<dbReference type="eggNOG" id="ENOG502Z83E">
    <property type="taxonomic scope" value="Bacteria"/>
</dbReference>